<dbReference type="WBParaSite" id="ACRNAN_scaffold21245.g9358.t1">
    <property type="protein sequence ID" value="ACRNAN_scaffold21245.g9358.t1"/>
    <property type="gene ID" value="ACRNAN_scaffold21245.g9358"/>
</dbReference>
<reference evidence="2" key="1">
    <citation type="submission" date="2022-11" db="UniProtKB">
        <authorList>
            <consortium name="WormBaseParasite"/>
        </authorList>
    </citation>
    <scope>IDENTIFICATION</scope>
</reference>
<evidence type="ECO:0000313" key="1">
    <source>
        <dbReference type="Proteomes" id="UP000887540"/>
    </source>
</evidence>
<organism evidence="1 2">
    <name type="scientific">Acrobeloides nanus</name>
    <dbReference type="NCBI Taxonomy" id="290746"/>
    <lineage>
        <taxon>Eukaryota</taxon>
        <taxon>Metazoa</taxon>
        <taxon>Ecdysozoa</taxon>
        <taxon>Nematoda</taxon>
        <taxon>Chromadorea</taxon>
        <taxon>Rhabditida</taxon>
        <taxon>Tylenchina</taxon>
        <taxon>Cephalobomorpha</taxon>
        <taxon>Cephaloboidea</taxon>
        <taxon>Cephalobidae</taxon>
        <taxon>Acrobeloides</taxon>
    </lineage>
</organism>
<evidence type="ECO:0000313" key="2">
    <source>
        <dbReference type="WBParaSite" id="ACRNAN_scaffold21245.g9358.t1"/>
    </source>
</evidence>
<accession>A0A914DBK6</accession>
<proteinExistence type="predicted"/>
<protein>
    <submittedName>
        <fullName evidence="2">Uncharacterized protein</fullName>
    </submittedName>
</protein>
<sequence>MKILKQKTLSTCSYRQNMKKGFLLALSKSDQPTLSDPIIEEEGSKNTTDEKLKVTKAKPKPIVPKLKLKKGEKLLCEDYTNGSEDVPISVVNGVDQEDIPK</sequence>
<name>A0A914DBK6_9BILA</name>
<dbReference type="Proteomes" id="UP000887540">
    <property type="component" value="Unplaced"/>
</dbReference>
<keyword evidence="1" id="KW-1185">Reference proteome</keyword>
<dbReference type="AlphaFoldDB" id="A0A914DBK6"/>